<gene>
    <name evidence="2" type="ORF">EXM22_15005</name>
</gene>
<keyword evidence="1" id="KW-0472">Membrane</keyword>
<reference evidence="2 3" key="1">
    <citation type="submission" date="2019-02" db="EMBL/GenBank/DDBJ databases">
        <title>Complete Genome Sequence and Methylome Analysis of free living Spirochaetas.</title>
        <authorList>
            <person name="Fomenkov A."/>
            <person name="Dubinina G."/>
            <person name="Leshcheva N."/>
            <person name="Mikheeva N."/>
            <person name="Grabovich M."/>
            <person name="Vincze T."/>
            <person name="Roberts R.J."/>
        </authorList>
    </citation>
    <scope>NUCLEOTIDE SEQUENCE [LARGE SCALE GENOMIC DNA]</scope>
    <source>
        <strain evidence="2 3">K2</strain>
    </source>
</reference>
<accession>A0A5C1QM94</accession>
<evidence type="ECO:0000313" key="3">
    <source>
        <dbReference type="Proteomes" id="UP000324209"/>
    </source>
</evidence>
<dbReference type="EMBL" id="CP036150">
    <property type="protein sequence ID" value="QEN09225.1"/>
    <property type="molecule type" value="Genomic_DNA"/>
</dbReference>
<dbReference type="Proteomes" id="UP000324209">
    <property type="component" value="Chromosome"/>
</dbReference>
<keyword evidence="1" id="KW-1133">Transmembrane helix</keyword>
<organism evidence="2 3">
    <name type="scientific">Oceanispirochaeta crateris</name>
    <dbReference type="NCBI Taxonomy" id="2518645"/>
    <lineage>
        <taxon>Bacteria</taxon>
        <taxon>Pseudomonadati</taxon>
        <taxon>Spirochaetota</taxon>
        <taxon>Spirochaetia</taxon>
        <taxon>Spirochaetales</taxon>
        <taxon>Spirochaetaceae</taxon>
        <taxon>Oceanispirochaeta</taxon>
    </lineage>
</organism>
<feature type="transmembrane region" description="Helical" evidence="1">
    <location>
        <begin position="6"/>
        <end position="23"/>
    </location>
</feature>
<sequence>MFPEILIIVILFGILIFLIISTLKNKHTVEDSLLEGFSFDDDDDIGEDTHPCPLCEKALRKGERVHSVIYNRGEDRLMNIYGCPWCYSDHPAGCREPLRDRRCPSCKVLFKEGNFAIARVFERPGRKMHVHVLGCPVCRHKD</sequence>
<dbReference type="KEGG" id="ock:EXM22_15005"/>
<protein>
    <submittedName>
        <fullName evidence="2">Uncharacterized protein</fullName>
    </submittedName>
</protein>
<name>A0A5C1QM94_9SPIO</name>
<keyword evidence="3" id="KW-1185">Reference proteome</keyword>
<proteinExistence type="predicted"/>
<dbReference type="AlphaFoldDB" id="A0A5C1QM94"/>
<keyword evidence="1" id="KW-0812">Transmembrane</keyword>
<evidence type="ECO:0000256" key="1">
    <source>
        <dbReference type="SAM" id="Phobius"/>
    </source>
</evidence>
<dbReference type="OrthoDB" id="361897at2"/>
<evidence type="ECO:0000313" key="2">
    <source>
        <dbReference type="EMBL" id="QEN09225.1"/>
    </source>
</evidence>
<dbReference type="RefSeq" id="WP_149487299.1">
    <property type="nucleotide sequence ID" value="NZ_CP036150.1"/>
</dbReference>